<evidence type="ECO:0000313" key="10">
    <source>
        <dbReference type="EMBL" id="SKC00156.1"/>
    </source>
</evidence>
<evidence type="ECO:0000313" key="11">
    <source>
        <dbReference type="Proteomes" id="UP000051562"/>
    </source>
</evidence>
<dbReference type="GO" id="GO:0005737">
    <property type="term" value="C:cytoplasm"/>
    <property type="evidence" value="ECO:0007669"/>
    <property type="project" value="UniProtKB-SubCell"/>
</dbReference>
<keyword evidence="9" id="KW-0378">Hydrolase</keyword>
<comment type="subcellular location">
    <subcellularLocation>
        <location evidence="6">Cytoplasm</location>
    </subcellularLocation>
</comment>
<evidence type="ECO:0000313" key="12">
    <source>
        <dbReference type="Proteomes" id="UP000190130"/>
    </source>
</evidence>
<evidence type="ECO:0000313" key="9">
    <source>
        <dbReference type="EMBL" id="KQK30503.1"/>
    </source>
</evidence>
<comment type="function">
    <text evidence="6">The RuvA-RuvB-RuvC complex processes Holliday junction (HJ) DNA during genetic recombination and DNA repair, while the RuvA-RuvB complex plays an important role in the rescue of blocked DNA replication forks via replication fork reversal (RFR). RuvA specifically binds to HJ cruciform DNA, conferring on it an open structure. The RuvB hexamer acts as an ATP-dependent pump, pulling dsDNA into and through the RuvAB complex. HJ branch migration allows RuvC to scan DNA until it finds its consensus sequence, where it cleaves and resolves the cruciform DNA.</text>
</comment>
<dbReference type="Pfam" id="PF07499">
    <property type="entry name" value="RuvA_C"/>
    <property type="match status" value="1"/>
</dbReference>
<keyword evidence="1 6" id="KW-0963">Cytoplasm</keyword>
<dbReference type="EMBL" id="FUYX01000010">
    <property type="protein sequence ID" value="SKC00156.1"/>
    <property type="molecule type" value="Genomic_DNA"/>
</dbReference>
<evidence type="ECO:0000256" key="5">
    <source>
        <dbReference type="ARBA" id="ARBA00023204"/>
    </source>
</evidence>
<dbReference type="GO" id="GO:0006310">
    <property type="term" value="P:DNA recombination"/>
    <property type="evidence" value="ECO:0007669"/>
    <property type="project" value="UniProtKB-UniRule"/>
</dbReference>
<keyword evidence="3 6" id="KW-0238">DNA-binding</keyword>
<feature type="domain" description="Holliday junction DNA helicase RuvA C-terminal" evidence="8">
    <location>
        <begin position="158"/>
        <end position="203"/>
    </location>
</feature>
<dbReference type="InterPro" id="IPR012340">
    <property type="entry name" value="NA-bd_OB-fold"/>
</dbReference>
<comment type="subunit">
    <text evidence="6">Homotetramer. Forms an RuvA(8)-RuvB(12)-Holliday junction (HJ) complex. HJ DNA is sandwiched between 2 RuvA tetramers; dsDNA enters through RuvA and exits via RuvB. An RuvB hexamer assembles on each DNA strand where it exits the tetramer. Each RuvB hexamer is contacted by two RuvA subunits (via domain III) on 2 adjacent RuvB subunits; this complex drives branch migration. In the full resolvosome a probable DNA-RuvA(4)-RuvB(12)-RuvC(2) complex forms which resolves the HJ.</text>
</comment>
<dbReference type="Proteomes" id="UP000190130">
    <property type="component" value="Unassembled WGS sequence"/>
</dbReference>
<feature type="region of interest" description="Domain I" evidence="6">
    <location>
        <begin position="1"/>
        <end position="64"/>
    </location>
</feature>
<comment type="domain">
    <text evidence="6">Has three domains with a flexible linker between the domains II and III and assumes an 'L' shape. Domain III is highly mobile and contacts RuvB.</text>
</comment>
<dbReference type="Gene3D" id="1.10.150.20">
    <property type="entry name" value="5' to 3' exonuclease, C-terminal subdomain"/>
    <property type="match status" value="1"/>
</dbReference>
<dbReference type="InterPro" id="IPR036267">
    <property type="entry name" value="RuvA_C_sf"/>
</dbReference>
<dbReference type="Pfam" id="PF01330">
    <property type="entry name" value="RuvA_N"/>
    <property type="match status" value="1"/>
</dbReference>
<proteinExistence type="inferred from homology"/>
<dbReference type="EMBL" id="LMAR01000034">
    <property type="protein sequence ID" value="KQK30503.1"/>
    <property type="molecule type" value="Genomic_DNA"/>
</dbReference>
<dbReference type="Pfam" id="PF14520">
    <property type="entry name" value="HHH_5"/>
    <property type="match status" value="1"/>
</dbReference>
<gene>
    <name evidence="6" type="primary">ruvA</name>
    <name evidence="9" type="ORF">ARD30_04015</name>
    <name evidence="10" type="ORF">SAMN05660750_03549</name>
</gene>
<keyword evidence="4 6" id="KW-0233">DNA recombination</keyword>
<evidence type="ECO:0000256" key="3">
    <source>
        <dbReference type="ARBA" id="ARBA00023125"/>
    </source>
</evidence>
<dbReference type="InterPro" id="IPR010994">
    <property type="entry name" value="RuvA_2-like"/>
</dbReference>
<keyword evidence="11" id="KW-1185">Reference proteome</keyword>
<dbReference type="AlphaFoldDB" id="A0A0Q3I678"/>
<dbReference type="RefSeq" id="WP_055728034.1">
    <property type="nucleotide sequence ID" value="NZ_FUYX01000010.1"/>
</dbReference>
<keyword evidence="9" id="KW-0547">Nucleotide-binding</keyword>
<evidence type="ECO:0000256" key="1">
    <source>
        <dbReference type="ARBA" id="ARBA00022490"/>
    </source>
</evidence>
<dbReference type="Gene3D" id="1.10.8.10">
    <property type="entry name" value="DNA helicase RuvA subunit, C-terminal domain"/>
    <property type="match status" value="1"/>
</dbReference>
<dbReference type="InterPro" id="IPR011114">
    <property type="entry name" value="RuvA_C"/>
</dbReference>
<dbReference type="InterPro" id="IPR000085">
    <property type="entry name" value="RuvA"/>
</dbReference>
<keyword evidence="5 6" id="KW-0234">DNA repair</keyword>
<dbReference type="SUPFAM" id="SSF46929">
    <property type="entry name" value="DNA helicase RuvA subunit, C-terminal domain"/>
    <property type="match status" value="1"/>
</dbReference>
<dbReference type="NCBIfam" id="TIGR00084">
    <property type="entry name" value="ruvA"/>
    <property type="match status" value="1"/>
</dbReference>
<dbReference type="Gene3D" id="2.40.50.140">
    <property type="entry name" value="Nucleic acid-binding proteins"/>
    <property type="match status" value="1"/>
</dbReference>
<keyword evidence="9" id="KW-0347">Helicase</keyword>
<evidence type="ECO:0000256" key="2">
    <source>
        <dbReference type="ARBA" id="ARBA00022763"/>
    </source>
</evidence>
<comment type="similarity">
    <text evidence="6">Belongs to the RuvA family.</text>
</comment>
<dbReference type="SUPFAM" id="SSF50249">
    <property type="entry name" value="Nucleic acid-binding proteins"/>
    <property type="match status" value="1"/>
</dbReference>
<dbReference type="GO" id="GO:0009379">
    <property type="term" value="C:Holliday junction helicase complex"/>
    <property type="evidence" value="ECO:0007669"/>
    <property type="project" value="InterPro"/>
</dbReference>
<dbReference type="GO" id="GO:0009378">
    <property type="term" value="F:four-way junction helicase activity"/>
    <property type="evidence" value="ECO:0007669"/>
    <property type="project" value="InterPro"/>
</dbReference>
<keyword evidence="2 6" id="KW-0227">DNA damage</keyword>
<evidence type="ECO:0000259" key="7">
    <source>
        <dbReference type="Pfam" id="PF01330"/>
    </source>
</evidence>
<sequence length="205" mass="21200">MIGKLKGLIDSYGEDHVIIDVQGVGYVVQCSARTLQRLPSPGEAAALSIETHVREDAIRLYGFMSDVERDWFRLMQVVQGVGAKVALAILSTLDPSSLATAIATNDKAAIARAPGVGPKLAQRLCAELKDKAPAFGHIDPGVAQLSGALEDRKLPQPIADAVSALANLGYPQAQAVAAVAAAAKAAGDGAGTAQLIKLGLKELAK</sequence>
<dbReference type="InterPro" id="IPR013849">
    <property type="entry name" value="DNA_helicase_Holl-junc_RuvA_I"/>
</dbReference>
<dbReference type="HAMAP" id="MF_00031">
    <property type="entry name" value="DNA_HJ_migration_RuvA"/>
    <property type="match status" value="1"/>
</dbReference>
<feature type="region of interest" description="Domain III" evidence="6">
    <location>
        <begin position="156"/>
        <end position="205"/>
    </location>
</feature>
<dbReference type="GO" id="GO:0006281">
    <property type="term" value="P:DNA repair"/>
    <property type="evidence" value="ECO:0007669"/>
    <property type="project" value="UniProtKB-UniRule"/>
</dbReference>
<protein>
    <recommendedName>
        <fullName evidence="6">Holliday junction branch migration complex subunit RuvA</fullName>
    </recommendedName>
</protein>
<dbReference type="STRING" id="53254.SAMN05660750_03549"/>
<keyword evidence="9" id="KW-0067">ATP-binding</keyword>
<comment type="caution">
    <text evidence="6">Lacks conserved residue(s) required for the propagation of feature annotation.</text>
</comment>
<dbReference type="GO" id="GO:0000400">
    <property type="term" value="F:four-way junction DNA binding"/>
    <property type="evidence" value="ECO:0007669"/>
    <property type="project" value="UniProtKB-UniRule"/>
</dbReference>
<accession>A0A0Q3I678</accession>
<organism evidence="9 11">
    <name type="scientific">Bosea thiooxidans</name>
    <dbReference type="NCBI Taxonomy" id="53254"/>
    <lineage>
        <taxon>Bacteria</taxon>
        <taxon>Pseudomonadati</taxon>
        <taxon>Pseudomonadota</taxon>
        <taxon>Alphaproteobacteria</taxon>
        <taxon>Hyphomicrobiales</taxon>
        <taxon>Boseaceae</taxon>
        <taxon>Bosea</taxon>
    </lineage>
</organism>
<name>A0A0Q3I678_9HYPH</name>
<dbReference type="SUPFAM" id="SSF47781">
    <property type="entry name" value="RuvA domain 2-like"/>
    <property type="match status" value="1"/>
</dbReference>
<reference evidence="9 11" key="1">
    <citation type="submission" date="2015-10" db="EMBL/GenBank/DDBJ databases">
        <title>Draft genome of Bosea thiooxidans.</title>
        <authorList>
            <person name="Wang X."/>
        </authorList>
    </citation>
    <scope>NUCLEOTIDE SEQUENCE [LARGE SCALE GENOMIC DNA]</scope>
    <source>
        <strain evidence="9 11">CGMCC 9174</strain>
    </source>
</reference>
<evidence type="ECO:0000259" key="8">
    <source>
        <dbReference type="Pfam" id="PF07499"/>
    </source>
</evidence>
<evidence type="ECO:0000256" key="6">
    <source>
        <dbReference type="HAMAP-Rule" id="MF_00031"/>
    </source>
</evidence>
<evidence type="ECO:0000256" key="4">
    <source>
        <dbReference type="ARBA" id="ARBA00023172"/>
    </source>
</evidence>
<dbReference type="Proteomes" id="UP000051562">
    <property type="component" value="Unassembled WGS sequence"/>
</dbReference>
<reference evidence="10 12" key="2">
    <citation type="submission" date="2017-02" db="EMBL/GenBank/DDBJ databases">
        <authorList>
            <person name="Peterson S.W."/>
        </authorList>
    </citation>
    <scope>NUCLEOTIDE SEQUENCE [LARGE SCALE GENOMIC DNA]</scope>
    <source>
        <strain evidence="10 12">DSM 9653</strain>
    </source>
</reference>
<feature type="domain" description="DNA helicase Holliday junction RuvA type" evidence="7">
    <location>
        <begin position="1"/>
        <end position="62"/>
    </location>
</feature>
<dbReference type="GO" id="GO:0005524">
    <property type="term" value="F:ATP binding"/>
    <property type="evidence" value="ECO:0007669"/>
    <property type="project" value="InterPro"/>
</dbReference>
<dbReference type="GO" id="GO:0048476">
    <property type="term" value="C:Holliday junction resolvase complex"/>
    <property type="evidence" value="ECO:0007669"/>
    <property type="project" value="UniProtKB-UniRule"/>
</dbReference>
<dbReference type="OrthoDB" id="5293449at2"/>